<dbReference type="OrthoDB" id="1904536at2759"/>
<evidence type="ECO:0000256" key="2">
    <source>
        <dbReference type="ARBA" id="ARBA00022737"/>
    </source>
</evidence>
<dbReference type="EMBL" id="SPHZ02000003">
    <property type="protein sequence ID" value="KAF0927092.1"/>
    <property type="molecule type" value="Genomic_DNA"/>
</dbReference>
<sequence length="260" mass="28110">MEKLFDFDDNNDKGEDFVIDSHDEKNCMGGQGGCTSNRCTRKVTDSVSLPLPSAGLSSCPFLKELYIGGNKISEVEGLHRLKLKVLDLHSNKLSSSKCLDQLANCSTLQSIVLEGNPAQKHVGDEQLKRHVLSLLPHLVYYNKQAVRSSRRCSKPQVAGGRQGRAVDRGGGGRSKRPLDLKLPRRSACVSVAMKSSGCHHVRAGAAAASHGSVRPSRQSRNAPPLAAIHGADHPSEGERRLPGTEISSEIFRIRSVDGLC</sequence>
<keyword evidence="1" id="KW-0433">Leucine-rich repeat</keyword>
<dbReference type="PANTHER" id="PTHR15454">
    <property type="entry name" value="NISCHARIN RELATED"/>
    <property type="match status" value="1"/>
</dbReference>
<protein>
    <recommendedName>
        <fullName evidence="6">U2A'/phosphoprotein 32 family A C-terminal domain-containing protein</fullName>
    </recommendedName>
</protein>
<dbReference type="AlphaFoldDB" id="A0A6G1ER90"/>
<proteinExistence type="predicted"/>
<keyword evidence="5" id="KW-1185">Reference proteome</keyword>
<dbReference type="InterPro" id="IPR001611">
    <property type="entry name" value="Leu-rich_rpt"/>
</dbReference>
<keyword evidence="2" id="KW-0677">Repeat</keyword>
<evidence type="ECO:0000313" key="4">
    <source>
        <dbReference type="EMBL" id="KAF0927092.1"/>
    </source>
</evidence>
<feature type="compositionally biased region" description="Basic and acidic residues" evidence="3">
    <location>
        <begin position="230"/>
        <end position="242"/>
    </location>
</feature>
<dbReference type="Proteomes" id="UP000479710">
    <property type="component" value="Unassembled WGS sequence"/>
</dbReference>
<evidence type="ECO:0000313" key="5">
    <source>
        <dbReference type="Proteomes" id="UP000479710"/>
    </source>
</evidence>
<feature type="region of interest" description="Disordered" evidence="3">
    <location>
        <begin position="207"/>
        <end position="244"/>
    </location>
</feature>
<name>A0A6G1ER90_9ORYZ</name>
<feature type="region of interest" description="Disordered" evidence="3">
    <location>
        <begin position="150"/>
        <end position="178"/>
    </location>
</feature>
<dbReference type="PANTHER" id="PTHR15454:SF7">
    <property type="entry name" value="OS07G0106100 PROTEIN"/>
    <property type="match status" value="1"/>
</dbReference>
<organism evidence="4 5">
    <name type="scientific">Oryza meyeriana var. granulata</name>
    <dbReference type="NCBI Taxonomy" id="110450"/>
    <lineage>
        <taxon>Eukaryota</taxon>
        <taxon>Viridiplantae</taxon>
        <taxon>Streptophyta</taxon>
        <taxon>Embryophyta</taxon>
        <taxon>Tracheophyta</taxon>
        <taxon>Spermatophyta</taxon>
        <taxon>Magnoliopsida</taxon>
        <taxon>Liliopsida</taxon>
        <taxon>Poales</taxon>
        <taxon>Poaceae</taxon>
        <taxon>BOP clade</taxon>
        <taxon>Oryzoideae</taxon>
        <taxon>Oryzeae</taxon>
        <taxon>Oryzinae</taxon>
        <taxon>Oryza</taxon>
        <taxon>Oryza meyeriana</taxon>
    </lineage>
</organism>
<accession>A0A6G1ER90</accession>
<dbReference type="InterPro" id="IPR032675">
    <property type="entry name" value="LRR_dom_sf"/>
</dbReference>
<dbReference type="GO" id="GO:0005737">
    <property type="term" value="C:cytoplasm"/>
    <property type="evidence" value="ECO:0007669"/>
    <property type="project" value="TreeGrafter"/>
</dbReference>
<dbReference type="PROSITE" id="PS51450">
    <property type="entry name" value="LRR"/>
    <property type="match status" value="1"/>
</dbReference>
<evidence type="ECO:0008006" key="6">
    <source>
        <dbReference type="Google" id="ProtNLM"/>
    </source>
</evidence>
<evidence type="ECO:0000256" key="3">
    <source>
        <dbReference type="SAM" id="MobiDB-lite"/>
    </source>
</evidence>
<reference evidence="4 5" key="1">
    <citation type="submission" date="2019-11" db="EMBL/GenBank/DDBJ databases">
        <title>Whole genome sequence of Oryza granulata.</title>
        <authorList>
            <person name="Li W."/>
        </authorList>
    </citation>
    <scope>NUCLEOTIDE SEQUENCE [LARGE SCALE GENOMIC DNA]</scope>
    <source>
        <strain evidence="5">cv. Menghai</strain>
        <tissue evidence="4">Leaf</tissue>
    </source>
</reference>
<evidence type="ECO:0000256" key="1">
    <source>
        <dbReference type="ARBA" id="ARBA00022614"/>
    </source>
</evidence>
<dbReference type="SUPFAM" id="SSF52058">
    <property type="entry name" value="L domain-like"/>
    <property type="match status" value="1"/>
</dbReference>
<dbReference type="Gene3D" id="3.80.10.10">
    <property type="entry name" value="Ribonuclease Inhibitor"/>
    <property type="match status" value="1"/>
</dbReference>
<comment type="caution">
    <text evidence="4">The sequence shown here is derived from an EMBL/GenBank/DDBJ whole genome shotgun (WGS) entry which is preliminary data.</text>
</comment>
<gene>
    <name evidence="4" type="ORF">E2562_029850</name>
</gene>